<evidence type="ECO:0008006" key="5">
    <source>
        <dbReference type="Google" id="ProtNLM"/>
    </source>
</evidence>
<dbReference type="RefSeq" id="WP_014855950.1">
    <property type="nucleotide sequence ID" value="NC_018178.1"/>
</dbReference>
<keyword evidence="4" id="KW-1185">Reference proteome</keyword>
<dbReference type="Pfam" id="PF14451">
    <property type="entry name" value="Ub-Mut7C"/>
    <property type="match status" value="1"/>
</dbReference>
<dbReference type="eggNOG" id="COG1656">
    <property type="taxonomic scope" value="Bacteria"/>
</dbReference>
<sequence length="248" mass="28864">MKSVTLRFYEELNDFLPPSKRKVPFQYRFYGSPSVKDVIESCGAPHTEVDLIIVNGSSVGFDYQIKEGDYISVYPEFESIDITPVQKLRPAPLRNPRFILDAHLGRLARYLRMCGFDSLYRNDFSDEEIIDVSVDEKRCILTRDVGILKNNKVVRGYWIRNQAPVKQLEEVVARFDLVDSMKPFSLCIECNVKLIKTEKDKIEYLLPPKVKKMDTEFCRCPNCKKIFWKGTHYKKMSGIIQMIQNKGQ</sequence>
<dbReference type="InterPro" id="IPR002782">
    <property type="entry name" value="Mut7-C_RNAse_dom"/>
</dbReference>
<dbReference type="SUPFAM" id="SSF54285">
    <property type="entry name" value="MoaD/ThiS"/>
    <property type="match status" value="1"/>
</dbReference>
<dbReference type="InterPro" id="IPR027798">
    <property type="entry name" value="Ub_Mut7C"/>
</dbReference>
<name>I6Z5S4_MELRP</name>
<dbReference type="OrthoDB" id="9797655at2"/>
<dbReference type="InterPro" id="IPR016155">
    <property type="entry name" value="Mopterin_synth/thiamin_S_b"/>
</dbReference>
<accession>I6Z5S4</accession>
<dbReference type="Proteomes" id="UP000009011">
    <property type="component" value="Chromosome"/>
</dbReference>
<feature type="domain" description="Ubiquitin Mut7-C" evidence="2">
    <location>
        <begin position="1"/>
        <end position="81"/>
    </location>
</feature>
<dbReference type="KEGG" id="mro:MROS_1278"/>
<dbReference type="HOGENOM" id="CLU_074576_0_0_10"/>
<dbReference type="Pfam" id="PF01927">
    <property type="entry name" value="Mut7-C"/>
    <property type="match status" value="1"/>
</dbReference>
<dbReference type="PANTHER" id="PTHR39081:SF1">
    <property type="entry name" value="MUT7-C RNASE DOMAIN-CONTAINING PROTEIN"/>
    <property type="match status" value="1"/>
</dbReference>
<organism evidence="3 4">
    <name type="scientific">Melioribacter roseus (strain DSM 23840 / JCM 17771 / VKM B-2668 / P3M-2)</name>
    <dbReference type="NCBI Taxonomy" id="1191523"/>
    <lineage>
        <taxon>Bacteria</taxon>
        <taxon>Pseudomonadati</taxon>
        <taxon>Ignavibacteriota</taxon>
        <taxon>Ignavibacteria</taxon>
        <taxon>Ignavibacteriales</taxon>
        <taxon>Melioribacteraceae</taxon>
        <taxon>Melioribacter</taxon>
    </lineage>
</organism>
<protein>
    <recommendedName>
        <fullName evidence="5">Twitching motility protein PilT</fullName>
    </recommendedName>
</protein>
<dbReference type="PATRIC" id="fig|1191523.3.peg.1356"/>
<dbReference type="EMBL" id="CP003557">
    <property type="protein sequence ID" value="AFN74515.1"/>
    <property type="molecule type" value="Genomic_DNA"/>
</dbReference>
<dbReference type="STRING" id="1191523.MROS_1278"/>
<evidence type="ECO:0000259" key="1">
    <source>
        <dbReference type="Pfam" id="PF01927"/>
    </source>
</evidence>
<feature type="domain" description="Mut7-C RNAse" evidence="1">
    <location>
        <begin position="96"/>
        <end position="239"/>
    </location>
</feature>
<dbReference type="AlphaFoldDB" id="I6Z5S4"/>
<proteinExistence type="predicted"/>
<reference evidence="3 4" key="1">
    <citation type="journal article" date="2013" name="PLoS ONE">
        <title>Genomic analysis of Melioribacter roseus, facultatively anaerobic organotrophic bacterium representing a novel deep lineage within Bacteriodetes/Chlorobi group.</title>
        <authorList>
            <person name="Kadnikov V.V."/>
            <person name="Mardanov A.V."/>
            <person name="Podosokorskaya O.A."/>
            <person name="Gavrilov S.N."/>
            <person name="Kublanov I.V."/>
            <person name="Beletsky A.V."/>
            <person name="Bonch-Osmolovskaya E.A."/>
            <person name="Ravin N.V."/>
        </authorList>
    </citation>
    <scope>NUCLEOTIDE SEQUENCE [LARGE SCALE GENOMIC DNA]</scope>
    <source>
        <strain evidence="4">JCM 17771 / P3M-2</strain>
    </source>
</reference>
<dbReference type="PANTHER" id="PTHR39081">
    <property type="entry name" value="MUT7-C DOMAIN-CONTAINING PROTEIN"/>
    <property type="match status" value="1"/>
</dbReference>
<gene>
    <name evidence="3" type="ordered locus">MROS_1278</name>
</gene>
<evidence type="ECO:0000313" key="4">
    <source>
        <dbReference type="Proteomes" id="UP000009011"/>
    </source>
</evidence>
<evidence type="ECO:0000259" key="2">
    <source>
        <dbReference type="Pfam" id="PF14451"/>
    </source>
</evidence>
<evidence type="ECO:0000313" key="3">
    <source>
        <dbReference type="EMBL" id="AFN74515.1"/>
    </source>
</evidence>